<dbReference type="AlphaFoldDB" id="A0A9Q9ANN6"/>
<dbReference type="PANTHER" id="PTHR12303">
    <property type="entry name" value="CARNOSINE N-METHYLTRANSFERASE"/>
    <property type="match status" value="1"/>
</dbReference>
<evidence type="ECO:0000256" key="4">
    <source>
        <dbReference type="ARBA" id="ARBA00022679"/>
    </source>
</evidence>
<dbReference type="Proteomes" id="UP001056384">
    <property type="component" value="Chromosome 2"/>
</dbReference>
<organism evidence="7 8">
    <name type="scientific">Septoria linicola</name>
    <dbReference type="NCBI Taxonomy" id="215465"/>
    <lineage>
        <taxon>Eukaryota</taxon>
        <taxon>Fungi</taxon>
        <taxon>Dikarya</taxon>
        <taxon>Ascomycota</taxon>
        <taxon>Pezizomycotina</taxon>
        <taxon>Dothideomycetes</taxon>
        <taxon>Dothideomycetidae</taxon>
        <taxon>Mycosphaerellales</taxon>
        <taxon>Mycosphaerellaceae</taxon>
        <taxon>Septoria</taxon>
    </lineage>
</organism>
<evidence type="ECO:0000256" key="6">
    <source>
        <dbReference type="SAM" id="MobiDB-lite"/>
    </source>
</evidence>
<evidence type="ECO:0000313" key="8">
    <source>
        <dbReference type="Proteomes" id="UP001056384"/>
    </source>
</evidence>
<keyword evidence="4" id="KW-0808">Transferase</keyword>
<evidence type="ECO:0000256" key="5">
    <source>
        <dbReference type="ARBA" id="ARBA00022691"/>
    </source>
</evidence>
<dbReference type="GO" id="GO:0030735">
    <property type="term" value="F:carnosine N-methyltransferase activity"/>
    <property type="evidence" value="ECO:0007669"/>
    <property type="project" value="UniProtKB-EC"/>
</dbReference>
<sequence length="415" mass="46207">MATPTQQGPGTNRAREGLPAPFDDPEERRVLFAALDSFRQYRRAAHYNITHLRRQSFYALPVAQIDLLSSPPFDLIKTFQAVDGAIDANATIAEAILELGPSTFGLDPADDSWYGVARPGDLDKARSTIRQLYRDWSAEGQPERHASFSPIIDALAQHLPCSRSQRHEKRVLVPGAGLGRLVYDICASGYTVEGNEISYHQLLASNYILNSVQQAGKHRLYPWALSFSNHLTRPAQLQSVAIPDINPAVTLERAQAETGSEVHYTQRMTMTSGDFCVLYKQLEYQGTFDAVITCFFIDTAPNLITYIETIKACLSLNGIWINLGPLLWHFESAPTPAERDQQRGRSASSYNNHGDDGIGEPGSFELSNDEVVALVRTYGFEIIEQRNSDPTGYIQDPASLLQNVYRPVFWVAKKA</sequence>
<evidence type="ECO:0000256" key="3">
    <source>
        <dbReference type="ARBA" id="ARBA00022603"/>
    </source>
</evidence>
<evidence type="ECO:0000256" key="1">
    <source>
        <dbReference type="ARBA" id="ARBA00010086"/>
    </source>
</evidence>
<name>A0A9Q9ANN6_9PEZI</name>
<dbReference type="EMBL" id="CP099419">
    <property type="protein sequence ID" value="USW49423.1"/>
    <property type="molecule type" value="Genomic_DNA"/>
</dbReference>
<feature type="compositionally biased region" description="Polar residues" evidence="6">
    <location>
        <begin position="1"/>
        <end position="10"/>
    </location>
</feature>
<protein>
    <recommendedName>
        <fullName evidence="2">carnosine N-methyltransferase</fullName>
        <ecNumber evidence="2">2.1.1.22</ecNumber>
    </recommendedName>
</protein>
<accession>A0A9Q9ANN6</accession>
<reference evidence="7" key="1">
    <citation type="submission" date="2022-06" db="EMBL/GenBank/DDBJ databases">
        <title>Complete genome sequences of two strains of the flax pathogen Septoria linicola.</title>
        <authorList>
            <person name="Lapalu N."/>
            <person name="Simon A."/>
            <person name="Demenou B."/>
            <person name="Paumier D."/>
            <person name="Guillot M.-P."/>
            <person name="Gout L."/>
            <person name="Valade R."/>
        </authorList>
    </citation>
    <scope>NUCLEOTIDE SEQUENCE</scope>
    <source>
        <strain evidence="7">SE15195</strain>
    </source>
</reference>
<evidence type="ECO:0000256" key="2">
    <source>
        <dbReference type="ARBA" id="ARBA00012003"/>
    </source>
</evidence>
<dbReference type="SMART" id="SM01296">
    <property type="entry name" value="N2227"/>
    <property type="match status" value="1"/>
</dbReference>
<keyword evidence="8" id="KW-1185">Reference proteome</keyword>
<dbReference type="Pfam" id="PF07942">
    <property type="entry name" value="CARME"/>
    <property type="match status" value="1"/>
</dbReference>
<dbReference type="SUPFAM" id="SSF53335">
    <property type="entry name" value="S-adenosyl-L-methionine-dependent methyltransferases"/>
    <property type="match status" value="1"/>
</dbReference>
<feature type="region of interest" description="Disordered" evidence="6">
    <location>
        <begin position="335"/>
        <end position="364"/>
    </location>
</feature>
<gene>
    <name evidence="7" type="ORF">Slin15195_G027420</name>
</gene>
<feature type="region of interest" description="Disordered" evidence="6">
    <location>
        <begin position="1"/>
        <end position="23"/>
    </location>
</feature>
<evidence type="ECO:0000313" key="7">
    <source>
        <dbReference type="EMBL" id="USW49423.1"/>
    </source>
</evidence>
<proteinExistence type="inferred from homology"/>
<comment type="similarity">
    <text evidence="1">Belongs to the carnosine N-methyltransferase family.</text>
</comment>
<dbReference type="Gene3D" id="3.40.50.150">
    <property type="entry name" value="Vaccinia Virus protein VP39"/>
    <property type="match status" value="1"/>
</dbReference>
<dbReference type="InterPro" id="IPR012901">
    <property type="entry name" value="CARME"/>
</dbReference>
<dbReference type="EC" id="2.1.1.22" evidence="2"/>
<dbReference type="OrthoDB" id="978at2759"/>
<keyword evidence="5" id="KW-0949">S-adenosyl-L-methionine</keyword>
<keyword evidence="3" id="KW-0489">Methyltransferase</keyword>
<dbReference type="PANTHER" id="PTHR12303:SF6">
    <property type="entry name" value="CARNOSINE N-METHYLTRANSFERASE"/>
    <property type="match status" value="1"/>
</dbReference>
<dbReference type="InterPro" id="IPR029063">
    <property type="entry name" value="SAM-dependent_MTases_sf"/>
</dbReference>
<dbReference type="GO" id="GO:0032259">
    <property type="term" value="P:methylation"/>
    <property type="evidence" value="ECO:0007669"/>
    <property type="project" value="UniProtKB-KW"/>
</dbReference>